<dbReference type="AlphaFoldDB" id="A0A812VD89"/>
<evidence type="ECO:0000313" key="1">
    <source>
        <dbReference type="EMBL" id="CAE7612444.1"/>
    </source>
</evidence>
<name>A0A812VD89_SYMPI</name>
<organism evidence="1 2">
    <name type="scientific">Symbiodinium pilosum</name>
    <name type="common">Dinoflagellate</name>
    <dbReference type="NCBI Taxonomy" id="2952"/>
    <lineage>
        <taxon>Eukaryota</taxon>
        <taxon>Sar</taxon>
        <taxon>Alveolata</taxon>
        <taxon>Dinophyceae</taxon>
        <taxon>Suessiales</taxon>
        <taxon>Symbiodiniaceae</taxon>
        <taxon>Symbiodinium</taxon>
    </lineage>
</organism>
<dbReference type="InterPro" id="IPR027267">
    <property type="entry name" value="AH/BAR_dom_sf"/>
</dbReference>
<protein>
    <submittedName>
        <fullName evidence="1">Uncharacterized protein</fullName>
    </submittedName>
</protein>
<dbReference type="Gene3D" id="1.20.1270.60">
    <property type="entry name" value="Arfaptin homology (AH) domain/BAR domain"/>
    <property type="match status" value="1"/>
</dbReference>
<reference evidence="1" key="1">
    <citation type="submission" date="2021-02" db="EMBL/GenBank/DDBJ databases">
        <authorList>
            <person name="Dougan E. K."/>
            <person name="Rhodes N."/>
            <person name="Thang M."/>
            <person name="Chan C."/>
        </authorList>
    </citation>
    <scope>NUCLEOTIDE SEQUENCE</scope>
</reference>
<dbReference type="EMBL" id="CAJNIZ010041225">
    <property type="protein sequence ID" value="CAE7612444.1"/>
    <property type="molecule type" value="Genomic_DNA"/>
</dbReference>
<comment type="caution">
    <text evidence="1">The sequence shown here is derived from an EMBL/GenBank/DDBJ whole genome shotgun (WGS) entry which is preliminary data.</text>
</comment>
<sequence>MIVNFRKRGEQSITLADELKQDIIVCVDAVIKQDKEVSRKTHSDAQLVTKYAQGTRKENDKLVRRYGSRCAEAEYLVQELCQTPGFGTRALQLPQGEGM</sequence>
<dbReference type="Proteomes" id="UP000649617">
    <property type="component" value="Unassembled WGS sequence"/>
</dbReference>
<keyword evidence="2" id="KW-1185">Reference proteome</keyword>
<accession>A0A812VD89</accession>
<proteinExistence type="predicted"/>
<dbReference type="OrthoDB" id="441462at2759"/>
<dbReference type="SUPFAM" id="SSF103657">
    <property type="entry name" value="BAR/IMD domain-like"/>
    <property type="match status" value="1"/>
</dbReference>
<gene>
    <name evidence="1" type="ORF">SPIL2461_LOCUS16138</name>
</gene>
<evidence type="ECO:0000313" key="2">
    <source>
        <dbReference type="Proteomes" id="UP000649617"/>
    </source>
</evidence>